<reference evidence="2 3" key="1">
    <citation type="submission" date="2024-02" db="EMBL/GenBank/DDBJ databases">
        <title>A draft genome for the cacao thread blight pathogen Marasmius crinis-equi.</title>
        <authorList>
            <person name="Cohen S.P."/>
            <person name="Baruah I.K."/>
            <person name="Amoako-Attah I."/>
            <person name="Bukari Y."/>
            <person name="Meinhardt L.W."/>
            <person name="Bailey B.A."/>
        </authorList>
    </citation>
    <scope>NUCLEOTIDE SEQUENCE [LARGE SCALE GENOMIC DNA]</scope>
    <source>
        <strain evidence="2 3">GH-76</strain>
    </source>
</reference>
<feature type="compositionally biased region" description="Low complexity" evidence="1">
    <location>
        <begin position="93"/>
        <end position="102"/>
    </location>
</feature>
<evidence type="ECO:0008006" key="4">
    <source>
        <dbReference type="Google" id="ProtNLM"/>
    </source>
</evidence>
<proteinExistence type="predicted"/>
<dbReference type="CDD" id="cd00084">
    <property type="entry name" value="HMG-box_SF"/>
    <property type="match status" value="1"/>
</dbReference>
<dbReference type="Gene3D" id="1.10.30.10">
    <property type="entry name" value="High mobility group box domain"/>
    <property type="match status" value="1"/>
</dbReference>
<accession>A0ABR3F7E8</accession>
<protein>
    <recommendedName>
        <fullName evidence="4">HMG box domain-containing protein</fullName>
    </recommendedName>
</protein>
<evidence type="ECO:0000313" key="2">
    <source>
        <dbReference type="EMBL" id="KAL0571063.1"/>
    </source>
</evidence>
<organism evidence="2 3">
    <name type="scientific">Marasmius crinis-equi</name>
    <dbReference type="NCBI Taxonomy" id="585013"/>
    <lineage>
        <taxon>Eukaryota</taxon>
        <taxon>Fungi</taxon>
        <taxon>Dikarya</taxon>
        <taxon>Basidiomycota</taxon>
        <taxon>Agaricomycotina</taxon>
        <taxon>Agaricomycetes</taxon>
        <taxon>Agaricomycetidae</taxon>
        <taxon>Agaricales</taxon>
        <taxon>Marasmiineae</taxon>
        <taxon>Marasmiaceae</taxon>
        <taxon>Marasmius</taxon>
    </lineage>
</organism>
<dbReference type="InterPro" id="IPR036910">
    <property type="entry name" value="HMG_box_dom_sf"/>
</dbReference>
<gene>
    <name evidence="2" type="ORF">V5O48_010899</name>
</gene>
<feature type="region of interest" description="Disordered" evidence="1">
    <location>
        <begin position="1"/>
        <end position="72"/>
    </location>
</feature>
<name>A0ABR3F7E8_9AGAR</name>
<keyword evidence="3" id="KW-1185">Reference proteome</keyword>
<evidence type="ECO:0000313" key="3">
    <source>
        <dbReference type="Proteomes" id="UP001465976"/>
    </source>
</evidence>
<dbReference type="EMBL" id="JBAHYK010000829">
    <property type="protein sequence ID" value="KAL0571063.1"/>
    <property type="molecule type" value="Genomic_DNA"/>
</dbReference>
<dbReference type="Proteomes" id="UP001465976">
    <property type="component" value="Unassembled WGS sequence"/>
</dbReference>
<feature type="region of interest" description="Disordered" evidence="1">
    <location>
        <begin position="93"/>
        <end position="125"/>
    </location>
</feature>
<dbReference type="SUPFAM" id="SSF47095">
    <property type="entry name" value="HMG-box"/>
    <property type="match status" value="1"/>
</dbReference>
<comment type="caution">
    <text evidence="2">The sequence shown here is derived from an EMBL/GenBank/DDBJ whole genome shotgun (WGS) entry which is preliminary data.</text>
</comment>
<evidence type="ECO:0000256" key="1">
    <source>
        <dbReference type="SAM" id="MobiDB-lite"/>
    </source>
</evidence>
<sequence length="252" mass="28440">MRQSPVSEWRNDWPQELSGTEVIQSPPDHEHSGPDPQSATASEFEPLIFPGALDASQLSGAEQDGPLCFQNSEDWQSRSLDLTGANLIESSSALSDVESLSSPAETPVPAQSEDPQDKTTSHSPGSFESVFQVQHVHSGVRNQNSVATKPQQTDISTMEGINLDAYTPSTDDCRVFWPEKRVRHRNGYFLFRSALYKNVKSVHKNTDWTCLAPAIRDIWEQFSEEVKDVWRQRAGELFTMRQPLTYVRYIRK</sequence>